<dbReference type="Gene3D" id="3.10.580.10">
    <property type="entry name" value="CBS-domain"/>
    <property type="match status" value="1"/>
</dbReference>
<dbReference type="AlphaFoldDB" id="F3L3Y7"/>
<dbReference type="InterPro" id="IPR044729">
    <property type="entry name" value="CBS_bac"/>
</dbReference>
<dbReference type="OrthoDB" id="9790355at2"/>
<dbReference type="InterPro" id="IPR051257">
    <property type="entry name" value="Diverse_CBS-Domain"/>
</dbReference>
<dbReference type="Proteomes" id="UP000005615">
    <property type="component" value="Unassembled WGS sequence"/>
</dbReference>
<evidence type="ECO:0000313" key="3">
    <source>
        <dbReference type="Proteomes" id="UP000005615"/>
    </source>
</evidence>
<dbReference type="SMART" id="SM00116">
    <property type="entry name" value="CBS"/>
    <property type="match status" value="2"/>
</dbReference>
<evidence type="ECO:0000313" key="2">
    <source>
        <dbReference type="EMBL" id="EGG28960.1"/>
    </source>
</evidence>
<dbReference type="InterPro" id="IPR000644">
    <property type="entry name" value="CBS_dom"/>
</dbReference>
<dbReference type="SUPFAM" id="SSF54631">
    <property type="entry name" value="CBS-domain pair"/>
    <property type="match status" value="1"/>
</dbReference>
<dbReference type="eggNOG" id="COG0517">
    <property type="taxonomic scope" value="Bacteria"/>
</dbReference>
<protein>
    <submittedName>
        <fullName evidence="2">CBS domain protein</fullName>
    </submittedName>
</protein>
<organism evidence="2 3">
    <name type="scientific">Aequoribacter fuscus</name>
    <dbReference type="NCBI Taxonomy" id="2518989"/>
    <lineage>
        <taxon>Bacteria</taxon>
        <taxon>Pseudomonadati</taxon>
        <taxon>Pseudomonadota</taxon>
        <taxon>Gammaproteobacteria</taxon>
        <taxon>Cellvibrionales</taxon>
        <taxon>Halieaceae</taxon>
        <taxon>Aequoribacter</taxon>
    </lineage>
</organism>
<dbReference type="CDD" id="cd04629">
    <property type="entry name" value="CBS_pair_bac"/>
    <property type="match status" value="1"/>
</dbReference>
<dbReference type="InterPro" id="IPR046342">
    <property type="entry name" value="CBS_dom_sf"/>
</dbReference>
<gene>
    <name evidence="2" type="ORF">IMCC3088_2368</name>
</gene>
<dbReference type="PROSITE" id="PS51371">
    <property type="entry name" value="CBS"/>
    <property type="match status" value="2"/>
</dbReference>
<dbReference type="EMBL" id="AEIG01000070">
    <property type="protein sequence ID" value="EGG28960.1"/>
    <property type="molecule type" value="Genomic_DNA"/>
</dbReference>
<comment type="caution">
    <text evidence="2">The sequence shown here is derived from an EMBL/GenBank/DDBJ whole genome shotgun (WGS) entry which is preliminary data.</text>
</comment>
<dbReference type="PANTHER" id="PTHR43080:SF2">
    <property type="entry name" value="CBS DOMAIN-CONTAINING PROTEIN"/>
    <property type="match status" value="1"/>
</dbReference>
<keyword evidence="1" id="KW-0129">CBS domain</keyword>
<dbReference type="PANTHER" id="PTHR43080">
    <property type="entry name" value="CBS DOMAIN-CONTAINING PROTEIN CBSX3, MITOCHONDRIAL"/>
    <property type="match status" value="1"/>
</dbReference>
<proteinExistence type="predicted"/>
<name>F3L3Y7_9GAMM</name>
<dbReference type="STRING" id="2518989.IMCC3088_2368"/>
<accession>F3L3Y7</accession>
<reference evidence="2 3" key="1">
    <citation type="journal article" date="2011" name="J. Bacteriol.">
        <title>Genome sequence of strain IMCC3088, a proteorhodopsin-containing marine bacterium belonging to the OM60/NOR5 clade.</title>
        <authorList>
            <person name="Jang Y."/>
            <person name="Oh H.M."/>
            <person name="Kang I."/>
            <person name="Lee K."/>
            <person name="Yang S.J."/>
            <person name="Cho J.C."/>
        </authorList>
    </citation>
    <scope>NUCLEOTIDE SEQUENCE [LARGE SCALE GENOMIC DNA]</scope>
    <source>
        <strain evidence="2 3">IMCC3088</strain>
    </source>
</reference>
<evidence type="ECO:0000256" key="1">
    <source>
        <dbReference type="ARBA" id="ARBA00023122"/>
    </source>
</evidence>
<keyword evidence="3" id="KW-1185">Reference proteome</keyword>
<dbReference type="Pfam" id="PF00571">
    <property type="entry name" value="CBS"/>
    <property type="match status" value="2"/>
</dbReference>
<sequence>MHRSPLTISESASIAQAVQIIVDNKLTGITVIDEHGVVVGVLSEIDCLKAILNSIYNDGDPDHRLVNEFMTTKLNTCTPSDSIVEVAQSMLETQQRRRPVLEDGKLVGQVSSGNVLWALMEYSRRKA</sequence>